<dbReference type="Pfam" id="PF01636">
    <property type="entry name" value="APH"/>
    <property type="match status" value="1"/>
</dbReference>
<evidence type="ECO:0000313" key="3">
    <source>
        <dbReference type="Proteomes" id="UP000253094"/>
    </source>
</evidence>
<dbReference type="EMBL" id="QOIL01000039">
    <property type="protein sequence ID" value="RCG17914.1"/>
    <property type="molecule type" value="Genomic_DNA"/>
</dbReference>
<reference evidence="2 3" key="1">
    <citation type="submission" date="2018-06" db="EMBL/GenBank/DDBJ databases">
        <title>Sphaerisporangium craniellae sp. nov., isolated from a marine sponge in the South China Sea.</title>
        <authorList>
            <person name="Li L."/>
        </authorList>
    </citation>
    <scope>NUCLEOTIDE SEQUENCE [LARGE SCALE GENOMIC DNA]</scope>
    <source>
        <strain evidence="2 3">CCTCC AA 208026</strain>
    </source>
</reference>
<dbReference type="InterPro" id="IPR002575">
    <property type="entry name" value="Aminoglycoside_PTrfase"/>
</dbReference>
<keyword evidence="2" id="KW-0808">Transferase</keyword>
<dbReference type="AlphaFoldDB" id="A0A367EIL2"/>
<gene>
    <name evidence="2" type="ORF">DQ384_39420</name>
</gene>
<dbReference type="Gene3D" id="3.90.1200.10">
    <property type="match status" value="1"/>
</dbReference>
<sequence length="275" mass="30248">MTGPSTTHALDIGPDTVTKRYRSWEHQQPQREWRALELLAVHAPGLAPAPVRAELDVVPPTIMMSRLTGVPLGLTAVTTDQLEAMVIAITTVQETIPPHVVRELPPRPGAPAEMLQQVRAQYSRQPDLGGDPLVVKAFDAGADWLFAPEIESLLTSPSPAVFGSGDGNLGNFLWGTDGRVHLVDFEYAGRSDRCHELAEIAEHISLWATQALDPETLLARFDLAADESPRLRQLRRLMACFWFLRLLPGGSAHSRNPVGTLQHQAERFLILLQDG</sequence>
<name>A0A367EIL2_9ACTN</name>
<organism evidence="2 3">
    <name type="scientific">Sphaerisporangium album</name>
    <dbReference type="NCBI Taxonomy" id="509200"/>
    <lineage>
        <taxon>Bacteria</taxon>
        <taxon>Bacillati</taxon>
        <taxon>Actinomycetota</taxon>
        <taxon>Actinomycetes</taxon>
        <taxon>Streptosporangiales</taxon>
        <taxon>Streptosporangiaceae</taxon>
        <taxon>Sphaerisporangium</taxon>
    </lineage>
</organism>
<proteinExistence type="predicted"/>
<dbReference type="RefSeq" id="WP_114034000.1">
    <property type="nucleotide sequence ID" value="NZ_QOIL01000039.1"/>
</dbReference>
<feature type="domain" description="Aminoglycoside phosphotransferase" evidence="1">
    <location>
        <begin position="19"/>
        <end position="220"/>
    </location>
</feature>
<dbReference type="GO" id="GO:0016740">
    <property type="term" value="F:transferase activity"/>
    <property type="evidence" value="ECO:0007669"/>
    <property type="project" value="UniProtKB-KW"/>
</dbReference>
<dbReference type="Proteomes" id="UP000253094">
    <property type="component" value="Unassembled WGS sequence"/>
</dbReference>
<comment type="caution">
    <text evidence="2">The sequence shown here is derived from an EMBL/GenBank/DDBJ whole genome shotgun (WGS) entry which is preliminary data.</text>
</comment>
<evidence type="ECO:0000259" key="1">
    <source>
        <dbReference type="Pfam" id="PF01636"/>
    </source>
</evidence>
<accession>A0A367EIL2</accession>
<dbReference type="OrthoDB" id="3383851at2"/>
<dbReference type="InterPro" id="IPR011009">
    <property type="entry name" value="Kinase-like_dom_sf"/>
</dbReference>
<keyword evidence="3" id="KW-1185">Reference proteome</keyword>
<evidence type="ECO:0000313" key="2">
    <source>
        <dbReference type="EMBL" id="RCG17914.1"/>
    </source>
</evidence>
<protein>
    <submittedName>
        <fullName evidence="2">Aminoglycoside phosphotransferase family protein</fullName>
    </submittedName>
</protein>
<dbReference type="SUPFAM" id="SSF56112">
    <property type="entry name" value="Protein kinase-like (PK-like)"/>
    <property type="match status" value="1"/>
</dbReference>